<dbReference type="Proteomes" id="UP000198393">
    <property type="component" value="Unassembled WGS sequence"/>
</dbReference>
<sequence>METNRKVLIITYYWPPSGGVGVQRWLNFALQLKERGWEPMILTPENPQFDIKDERLLERVKDIPVFKLPIWEPFSLFHKLTGNKNRKNVQQGLVLEKTKKSFKDQLMIWIRGNLFIPDPRVFWVKSAARKASELVLELGIPTIITTGPPHSMHLIGRRVKKKTGIKWLADFRDPWSKWDVLEQLRTSSIAYSIHKKFERKVLKEADIATTVSNRLAQSFGGIEVLNNGITVKENSTAALPEANFTIGYYGMLNELRNPRQLWLLLDQMCRENQVFANKLKVRIGGIVAETIRDEIENLVTLKDKVEFLGYLPHEALHDEYAKCNVLLLLINKTDNSRWSLPIKFFEYLGANRMILCLGERKSDLGDLINDKDIGEILSYSEVDNIRGFLEEMFENDRLPRKEDSELLLSEFSHKNQASKLERLIESTH</sequence>
<keyword evidence="2" id="KW-1185">Reference proteome</keyword>
<evidence type="ECO:0000313" key="2">
    <source>
        <dbReference type="Proteomes" id="UP000198393"/>
    </source>
</evidence>
<organism evidence="1 2">
    <name type="scientific">Ekhidna lutea</name>
    <dbReference type="NCBI Taxonomy" id="447679"/>
    <lineage>
        <taxon>Bacteria</taxon>
        <taxon>Pseudomonadati</taxon>
        <taxon>Bacteroidota</taxon>
        <taxon>Cytophagia</taxon>
        <taxon>Cytophagales</taxon>
        <taxon>Reichenbachiellaceae</taxon>
        <taxon>Ekhidna</taxon>
    </lineage>
</organism>
<name>A0A239JZC2_EKHLU</name>
<reference evidence="1 2" key="1">
    <citation type="submission" date="2017-06" db="EMBL/GenBank/DDBJ databases">
        <authorList>
            <person name="Kim H.J."/>
            <person name="Triplett B.A."/>
        </authorList>
    </citation>
    <scope>NUCLEOTIDE SEQUENCE [LARGE SCALE GENOMIC DNA]</scope>
    <source>
        <strain evidence="1 2">DSM 19307</strain>
    </source>
</reference>
<dbReference type="RefSeq" id="WP_089357058.1">
    <property type="nucleotide sequence ID" value="NZ_FZPD01000004.1"/>
</dbReference>
<gene>
    <name evidence="1" type="ORF">SAMN05421640_2338</name>
</gene>
<proteinExistence type="predicted"/>
<keyword evidence="1" id="KW-0808">Transferase</keyword>
<accession>A0A239JZC2</accession>
<dbReference type="GO" id="GO:0016740">
    <property type="term" value="F:transferase activity"/>
    <property type="evidence" value="ECO:0007669"/>
    <property type="project" value="UniProtKB-KW"/>
</dbReference>
<evidence type="ECO:0000313" key="1">
    <source>
        <dbReference type="EMBL" id="SNT11396.1"/>
    </source>
</evidence>
<dbReference type="EMBL" id="FZPD01000004">
    <property type="protein sequence ID" value="SNT11396.1"/>
    <property type="molecule type" value="Genomic_DNA"/>
</dbReference>
<protein>
    <submittedName>
        <fullName evidence="1">Glycosyltransferase involved in cell wall bisynthesis</fullName>
    </submittedName>
</protein>
<dbReference type="OrthoDB" id="9794575at2"/>
<dbReference type="SUPFAM" id="SSF53756">
    <property type="entry name" value="UDP-Glycosyltransferase/glycogen phosphorylase"/>
    <property type="match status" value="1"/>
</dbReference>
<dbReference type="AlphaFoldDB" id="A0A239JZC2"/>
<dbReference type="Gene3D" id="3.40.50.2000">
    <property type="entry name" value="Glycogen Phosphorylase B"/>
    <property type="match status" value="2"/>
</dbReference>